<organism evidence="3 4">
    <name type="scientific">Klebsormidium nitens</name>
    <name type="common">Green alga</name>
    <name type="synonym">Ulothrix nitens</name>
    <dbReference type="NCBI Taxonomy" id="105231"/>
    <lineage>
        <taxon>Eukaryota</taxon>
        <taxon>Viridiplantae</taxon>
        <taxon>Streptophyta</taxon>
        <taxon>Klebsormidiophyceae</taxon>
        <taxon>Klebsormidiales</taxon>
        <taxon>Klebsormidiaceae</taxon>
        <taxon>Klebsormidium</taxon>
    </lineage>
</organism>
<evidence type="ECO:0000313" key="3">
    <source>
        <dbReference type="EMBL" id="GAQ89178.1"/>
    </source>
</evidence>
<feature type="compositionally biased region" description="Low complexity" evidence="1">
    <location>
        <begin position="439"/>
        <end position="454"/>
    </location>
</feature>
<dbReference type="InterPro" id="IPR008984">
    <property type="entry name" value="SMAD_FHA_dom_sf"/>
</dbReference>
<protein>
    <submittedName>
        <fullName evidence="3">Forkhead-associated (FHA) domain-containing protein</fullName>
    </submittedName>
</protein>
<feature type="region of interest" description="Disordered" evidence="1">
    <location>
        <begin position="252"/>
        <end position="288"/>
    </location>
</feature>
<dbReference type="AlphaFoldDB" id="A0A1Y1IM34"/>
<dbReference type="PANTHER" id="PTHR13233">
    <property type="entry name" value="MICROSPHERULE PROTEIN 1"/>
    <property type="match status" value="1"/>
</dbReference>
<dbReference type="EMBL" id="DF237443">
    <property type="protein sequence ID" value="GAQ89178.1"/>
    <property type="molecule type" value="Genomic_DNA"/>
</dbReference>
<keyword evidence="4" id="KW-1185">Reference proteome</keyword>
<dbReference type="Gene3D" id="2.60.200.20">
    <property type="match status" value="1"/>
</dbReference>
<reference evidence="3 4" key="1">
    <citation type="journal article" date="2014" name="Nat. Commun.">
        <title>Klebsormidium flaccidum genome reveals primary factors for plant terrestrial adaptation.</title>
        <authorList>
            <person name="Hori K."/>
            <person name="Maruyama F."/>
            <person name="Fujisawa T."/>
            <person name="Togashi T."/>
            <person name="Yamamoto N."/>
            <person name="Seo M."/>
            <person name="Sato S."/>
            <person name="Yamada T."/>
            <person name="Mori H."/>
            <person name="Tajima N."/>
            <person name="Moriyama T."/>
            <person name="Ikeuchi M."/>
            <person name="Watanabe M."/>
            <person name="Wada H."/>
            <person name="Kobayashi K."/>
            <person name="Saito M."/>
            <person name="Masuda T."/>
            <person name="Sasaki-Sekimoto Y."/>
            <person name="Mashiguchi K."/>
            <person name="Awai K."/>
            <person name="Shimojima M."/>
            <person name="Masuda S."/>
            <person name="Iwai M."/>
            <person name="Nobusawa T."/>
            <person name="Narise T."/>
            <person name="Kondo S."/>
            <person name="Saito H."/>
            <person name="Sato R."/>
            <person name="Murakawa M."/>
            <person name="Ihara Y."/>
            <person name="Oshima-Yamada Y."/>
            <person name="Ohtaka K."/>
            <person name="Satoh M."/>
            <person name="Sonobe K."/>
            <person name="Ishii M."/>
            <person name="Ohtani R."/>
            <person name="Kanamori-Sato M."/>
            <person name="Honoki R."/>
            <person name="Miyazaki D."/>
            <person name="Mochizuki H."/>
            <person name="Umetsu J."/>
            <person name="Higashi K."/>
            <person name="Shibata D."/>
            <person name="Kamiya Y."/>
            <person name="Sato N."/>
            <person name="Nakamura Y."/>
            <person name="Tabata S."/>
            <person name="Ida S."/>
            <person name="Kurokawa K."/>
            <person name="Ohta H."/>
        </authorList>
    </citation>
    <scope>NUCLEOTIDE SEQUENCE [LARGE SCALE GENOMIC DNA]</scope>
    <source>
        <strain evidence="3 4">NIES-2285</strain>
    </source>
</reference>
<gene>
    <name evidence="3" type="ORF">KFL_004940080</name>
</gene>
<dbReference type="Pfam" id="PF13325">
    <property type="entry name" value="MCRS_N"/>
    <property type="match status" value="1"/>
</dbReference>
<dbReference type="SUPFAM" id="SSF49879">
    <property type="entry name" value="SMAD/FHA domain"/>
    <property type="match status" value="1"/>
</dbReference>
<dbReference type="PANTHER" id="PTHR13233:SF0">
    <property type="entry name" value="MICROSPHERULE PROTEIN 1"/>
    <property type="match status" value="1"/>
</dbReference>
<dbReference type="InterPro" id="IPR000253">
    <property type="entry name" value="FHA_dom"/>
</dbReference>
<feature type="compositionally biased region" description="Basic and acidic residues" evidence="1">
    <location>
        <begin position="263"/>
        <end position="279"/>
    </location>
</feature>
<dbReference type="SMART" id="SM00240">
    <property type="entry name" value="FHA"/>
    <property type="match status" value="1"/>
</dbReference>
<evidence type="ECO:0000259" key="2">
    <source>
        <dbReference type="PROSITE" id="PS50006"/>
    </source>
</evidence>
<feature type="compositionally biased region" description="Basic and acidic residues" evidence="1">
    <location>
        <begin position="536"/>
        <end position="552"/>
    </location>
</feature>
<dbReference type="GO" id="GO:0044545">
    <property type="term" value="C:NSL complex"/>
    <property type="evidence" value="ECO:0000318"/>
    <property type="project" value="GO_Central"/>
</dbReference>
<dbReference type="GO" id="GO:0002151">
    <property type="term" value="F:G-quadruplex RNA binding"/>
    <property type="evidence" value="ECO:0007669"/>
    <property type="project" value="InterPro"/>
</dbReference>
<dbReference type="Proteomes" id="UP000054558">
    <property type="component" value="Unassembled WGS sequence"/>
</dbReference>
<dbReference type="OMA" id="NHNENIG"/>
<feature type="domain" description="FHA" evidence="2">
    <location>
        <begin position="885"/>
        <end position="941"/>
    </location>
</feature>
<evidence type="ECO:0000256" key="1">
    <source>
        <dbReference type="SAM" id="MobiDB-lite"/>
    </source>
</evidence>
<dbReference type="CDD" id="cd22687">
    <property type="entry name" value="FHA_MCRS1"/>
    <property type="match status" value="1"/>
</dbReference>
<dbReference type="GO" id="GO:0071339">
    <property type="term" value="C:MLL1 complex"/>
    <property type="evidence" value="ECO:0007669"/>
    <property type="project" value="InterPro"/>
</dbReference>
<dbReference type="STRING" id="105231.A0A1Y1IM34"/>
<dbReference type="PROSITE" id="PS50006">
    <property type="entry name" value="FHA_DOMAIN"/>
    <property type="match status" value="1"/>
</dbReference>
<feature type="region of interest" description="Disordered" evidence="1">
    <location>
        <begin position="408"/>
        <end position="672"/>
    </location>
</feature>
<dbReference type="GO" id="GO:0045944">
    <property type="term" value="P:positive regulation of transcription by RNA polymerase II"/>
    <property type="evidence" value="ECO:0000318"/>
    <property type="project" value="GO_Central"/>
</dbReference>
<feature type="compositionally biased region" description="Basic and acidic residues" evidence="1">
    <location>
        <begin position="777"/>
        <end position="791"/>
    </location>
</feature>
<accession>A0A1Y1IM34</accession>
<dbReference type="Pfam" id="PF00498">
    <property type="entry name" value="FHA"/>
    <property type="match status" value="1"/>
</dbReference>
<evidence type="ECO:0000313" key="4">
    <source>
        <dbReference type="Proteomes" id="UP000054558"/>
    </source>
</evidence>
<name>A0A1Y1IM34_KLENI</name>
<dbReference type="OrthoDB" id="2021071at2759"/>
<dbReference type="GO" id="GO:0031011">
    <property type="term" value="C:Ino80 complex"/>
    <property type="evidence" value="ECO:0007669"/>
    <property type="project" value="InterPro"/>
</dbReference>
<dbReference type="InterPro" id="IPR025999">
    <property type="entry name" value="MCRS_N"/>
</dbReference>
<proteinExistence type="predicted"/>
<dbReference type="InterPro" id="IPR037912">
    <property type="entry name" value="MCRS1"/>
</dbReference>
<sequence>MYKRFTMVRLQLELTPDSSQPLGFLPPMKQALKGSPSQKQLGMSGHTEWTARDDLILMKSMEAGYALEALARGAMDLSRRFSLPELEERWRTLLTDPGLALDASRRMLAACGQAAVLGTLSSVPSFPSAEVQRSDGSPAQGGLRLQYGRARKRARKDAAERRRRLLLDPTFGDLYADDDDMSVGLADPGMPTPQDMNSLNGLEEPLLANLEAFEERIRGGGRSRLGGSRSWEAEIEDEQATRMRKRKELLGYHQAQHGRGKQPGKEAPSRSGQGRERGKGGTGQGAPAAPAYDLLVVHHEGEGEGQDAEGGSVWGSGPSLAGGQQAVVGRSNGFAGAGKELVTGAGCLGDGLGVPAWGEAGAMLGNGLSLGAGEQGGAGIERDMLQEMFSVLTGDMCDEDTLDTAAAHDSGAEQPWEAAGSSGAGGGAATEERRRQEGGKASPAAAADGAGMEAAEQDAREGEGGTGAQGRGGDGRKLQDGLLEVPSSGGERSGPELSFGLSDSAAHEREGAAHASTADRAQAPSTEAGDASSRGQDGEDMKTRRKEGKVAELSEEVEEGHGREQVAPSEAGPPQEDQDAAGAQVSERAGHSADGTAPPGDFRLAPPRKSSPWSTPRLGPQAAPPGPDLLPDLDALVPWSPNEKKRPAPSPLFNFGRGTGPSPTFTPLPGADATEELDFLPLPSAALLAPPGTSASRHLVALGEAARPSSSPALAPHARTALPPLAQQLQLMEEDTRSEPGDIARFRDRQLARTASVDAERPLGPGPGGRQPADTGEDGRAPGEEAGREAAGKAGSEDDAWNSEEEPLYFSDVEALVLDCDLEPDDETGDAARRHARRLQGKHRKAMLRLEQLADSATCRQLTRERALAVLYGRRLRYLIRDSEILVGRSTVEAAVDVDLAVEGAATKVSRKQASIKLKKDGNWYIKNLGKREFQVNNRPVEAGSREKLENKCLLEIGGLRLVFEINSKLVAKVLSRMPADL</sequence>
<feature type="region of interest" description="Disordered" evidence="1">
    <location>
        <begin position="753"/>
        <end position="802"/>
    </location>
</feature>